<dbReference type="Gene3D" id="3.30.360.10">
    <property type="entry name" value="Dihydrodipicolinate Reductase, domain 2"/>
    <property type="match status" value="1"/>
</dbReference>
<dbReference type="InterPro" id="IPR050984">
    <property type="entry name" value="Gfo/Idh/MocA_domain"/>
</dbReference>
<accession>A0ABN0XIJ6</accession>
<evidence type="ECO:0000259" key="4">
    <source>
        <dbReference type="Pfam" id="PF22725"/>
    </source>
</evidence>
<keyword evidence="2" id="KW-0560">Oxidoreductase</keyword>
<keyword evidence="6" id="KW-1185">Reference proteome</keyword>
<dbReference type="RefSeq" id="WP_343755495.1">
    <property type="nucleotide sequence ID" value="NZ_BAAACW010000103.1"/>
</dbReference>
<evidence type="ECO:0000313" key="6">
    <source>
        <dbReference type="Proteomes" id="UP001501166"/>
    </source>
</evidence>
<dbReference type="InterPro" id="IPR055170">
    <property type="entry name" value="GFO_IDH_MocA-like_dom"/>
</dbReference>
<dbReference type="Gene3D" id="3.40.50.720">
    <property type="entry name" value="NAD(P)-binding Rossmann-like Domain"/>
    <property type="match status" value="1"/>
</dbReference>
<dbReference type="InterPro" id="IPR000683">
    <property type="entry name" value="Gfo/Idh/MocA-like_OxRdtase_N"/>
</dbReference>
<dbReference type="SUPFAM" id="SSF55347">
    <property type="entry name" value="Glyceraldehyde-3-phosphate dehydrogenase-like, C-terminal domain"/>
    <property type="match status" value="1"/>
</dbReference>
<dbReference type="PANTHER" id="PTHR22604:SF105">
    <property type="entry name" value="TRANS-1,2-DIHYDROBENZENE-1,2-DIOL DEHYDROGENASE"/>
    <property type="match status" value="1"/>
</dbReference>
<name>A0ABN0XIJ6_9LACT</name>
<evidence type="ECO:0000256" key="2">
    <source>
        <dbReference type="ARBA" id="ARBA00023002"/>
    </source>
</evidence>
<reference evidence="5 6" key="1">
    <citation type="journal article" date="2019" name="Int. J. Syst. Evol. Microbiol.">
        <title>The Global Catalogue of Microorganisms (GCM) 10K type strain sequencing project: providing services to taxonomists for standard genome sequencing and annotation.</title>
        <authorList>
            <consortium name="The Broad Institute Genomics Platform"/>
            <consortium name="The Broad Institute Genome Sequencing Center for Infectious Disease"/>
            <person name="Wu L."/>
            <person name="Ma J."/>
        </authorList>
    </citation>
    <scope>NUCLEOTIDE SEQUENCE [LARGE SCALE GENOMIC DNA]</scope>
    <source>
        <strain evidence="5 6">JCM 12662</strain>
    </source>
</reference>
<evidence type="ECO:0000256" key="1">
    <source>
        <dbReference type="ARBA" id="ARBA00010928"/>
    </source>
</evidence>
<comment type="caution">
    <text evidence="5">The sequence shown here is derived from an EMBL/GenBank/DDBJ whole genome shotgun (WGS) entry which is preliminary data.</text>
</comment>
<feature type="domain" description="Gfo/Idh/MocA-like oxidoreductase N-terminal" evidence="3">
    <location>
        <begin position="4"/>
        <end position="119"/>
    </location>
</feature>
<comment type="similarity">
    <text evidence="1">Belongs to the Gfo/Idh/MocA family.</text>
</comment>
<protein>
    <submittedName>
        <fullName evidence="5">Gfo/Idh/MocA family oxidoreductase</fullName>
    </submittedName>
</protein>
<evidence type="ECO:0000313" key="5">
    <source>
        <dbReference type="EMBL" id="GAA0364555.1"/>
    </source>
</evidence>
<dbReference type="Pfam" id="PF22725">
    <property type="entry name" value="GFO_IDH_MocA_C3"/>
    <property type="match status" value="1"/>
</dbReference>
<dbReference type="Proteomes" id="UP001501166">
    <property type="component" value="Unassembled WGS sequence"/>
</dbReference>
<evidence type="ECO:0000259" key="3">
    <source>
        <dbReference type="Pfam" id="PF01408"/>
    </source>
</evidence>
<dbReference type="SUPFAM" id="SSF51735">
    <property type="entry name" value="NAD(P)-binding Rossmann-fold domains"/>
    <property type="match status" value="1"/>
</dbReference>
<proteinExistence type="inferred from homology"/>
<sequence length="322" mass="35887">MTKIKWGIIGLGSIAHHFASTFHSEQAELVAVASRTTQKAFEFAQKYAVPKAYGSYEQLAFDPDIDIVYLATPNNLHKENMLMLLKAGKHVLCEKAITLTKKELDEVLELASKKELIVAEAMTIYHMPLMKTIKEKVTGGEYGELKMVHALFGSLKEADPSNRFFNPELGGGALFDIGVYALAFARYFLSSQPTQRQTMGTLFNTGVDEKSSILLQNEQGEISTVSIAFRSKMPKQGLIICEQAFITIDDYPRADRATVTYSDGSIETIEAGDTNQALNYEVENLSRTLLTGDDFTSLQLTKDVVDLMDWAAKEWGMDWLPE</sequence>
<gene>
    <name evidence="5" type="ORF">GCM10008932_16080</name>
</gene>
<organism evidence="5 6">
    <name type="scientific">Alkalibacterium iburiense</name>
    <dbReference type="NCBI Taxonomy" id="290589"/>
    <lineage>
        <taxon>Bacteria</taxon>
        <taxon>Bacillati</taxon>
        <taxon>Bacillota</taxon>
        <taxon>Bacilli</taxon>
        <taxon>Lactobacillales</taxon>
        <taxon>Carnobacteriaceae</taxon>
        <taxon>Alkalibacterium</taxon>
    </lineage>
</organism>
<dbReference type="Pfam" id="PF01408">
    <property type="entry name" value="GFO_IDH_MocA"/>
    <property type="match status" value="1"/>
</dbReference>
<feature type="domain" description="GFO/IDH/MocA-like oxidoreductase" evidence="4">
    <location>
        <begin position="131"/>
        <end position="243"/>
    </location>
</feature>
<dbReference type="EMBL" id="BAAACW010000103">
    <property type="protein sequence ID" value="GAA0364555.1"/>
    <property type="molecule type" value="Genomic_DNA"/>
</dbReference>
<dbReference type="InterPro" id="IPR036291">
    <property type="entry name" value="NAD(P)-bd_dom_sf"/>
</dbReference>
<dbReference type="PANTHER" id="PTHR22604">
    <property type="entry name" value="OXIDOREDUCTASES"/>
    <property type="match status" value="1"/>
</dbReference>